<proteinExistence type="predicted"/>
<dbReference type="AlphaFoldDB" id="X1HA17"/>
<evidence type="ECO:0000256" key="1">
    <source>
        <dbReference type="SAM" id="Phobius"/>
    </source>
</evidence>
<keyword evidence="1" id="KW-0812">Transmembrane</keyword>
<protein>
    <submittedName>
        <fullName evidence="2">Uncharacterized protein</fullName>
    </submittedName>
</protein>
<keyword evidence="1" id="KW-1133">Transmembrane helix</keyword>
<evidence type="ECO:0000313" key="2">
    <source>
        <dbReference type="EMBL" id="GAH42163.1"/>
    </source>
</evidence>
<feature type="transmembrane region" description="Helical" evidence="1">
    <location>
        <begin position="12"/>
        <end position="35"/>
    </location>
</feature>
<keyword evidence="1" id="KW-0472">Membrane</keyword>
<reference evidence="2" key="1">
    <citation type="journal article" date="2014" name="Front. Microbiol.">
        <title>High frequency of phylogenetically diverse reductive dehalogenase-homologous genes in deep subseafloor sedimentary metagenomes.</title>
        <authorList>
            <person name="Kawai M."/>
            <person name="Futagami T."/>
            <person name="Toyoda A."/>
            <person name="Takaki Y."/>
            <person name="Nishi S."/>
            <person name="Hori S."/>
            <person name="Arai W."/>
            <person name="Tsubouchi T."/>
            <person name="Morono Y."/>
            <person name="Uchiyama I."/>
            <person name="Ito T."/>
            <person name="Fujiyama A."/>
            <person name="Inagaki F."/>
            <person name="Takami H."/>
        </authorList>
    </citation>
    <scope>NUCLEOTIDE SEQUENCE</scope>
    <source>
        <strain evidence="2">Expedition CK06-06</strain>
    </source>
</reference>
<comment type="caution">
    <text evidence="2">The sequence shown here is derived from an EMBL/GenBank/DDBJ whole genome shotgun (WGS) entry which is preliminary data.</text>
</comment>
<sequence length="59" mass="6619">MSILFDDRPVMLFASAAGLIMCFELVFAIPIVWAISEKDEKHVVYFELAFPRGGVKMPA</sequence>
<accession>X1HA17</accession>
<name>X1HA17_9ZZZZ</name>
<dbReference type="EMBL" id="BARU01009829">
    <property type="protein sequence ID" value="GAH42163.1"/>
    <property type="molecule type" value="Genomic_DNA"/>
</dbReference>
<gene>
    <name evidence="2" type="ORF">S03H2_18902</name>
</gene>
<organism evidence="2">
    <name type="scientific">marine sediment metagenome</name>
    <dbReference type="NCBI Taxonomy" id="412755"/>
    <lineage>
        <taxon>unclassified sequences</taxon>
        <taxon>metagenomes</taxon>
        <taxon>ecological metagenomes</taxon>
    </lineage>
</organism>